<protein>
    <recommendedName>
        <fullName evidence="3">Phage tail assembly chaperone protein, TAC</fullName>
    </recommendedName>
</protein>
<dbReference type="Proteomes" id="UP000236500">
    <property type="component" value="Unassembled WGS sequence"/>
</dbReference>
<name>A0ABX4XP75_9LIST</name>
<proteinExistence type="predicted"/>
<accession>A0ABX4XP75</accession>
<dbReference type="InterPro" id="IPR024410">
    <property type="entry name" value="Phage_TAC_12"/>
</dbReference>
<dbReference type="EMBL" id="MPDH01000026">
    <property type="protein sequence ID" value="PNP88213.1"/>
    <property type="molecule type" value="Genomic_DNA"/>
</dbReference>
<comment type="caution">
    <text evidence="1">The sequence shown here is derived from an EMBL/GenBank/DDBJ whole genome shotgun (WGS) entry which is preliminary data.</text>
</comment>
<evidence type="ECO:0000313" key="2">
    <source>
        <dbReference type="Proteomes" id="UP000236500"/>
    </source>
</evidence>
<keyword evidence="2" id="KW-1185">Reference proteome</keyword>
<dbReference type="Pfam" id="PF12363">
    <property type="entry name" value="Phage_TAC_12"/>
    <property type="match status" value="1"/>
</dbReference>
<gene>
    <name evidence="1" type="ORF">BMT55_15745</name>
</gene>
<reference evidence="1 2" key="1">
    <citation type="submission" date="2016-11" db="EMBL/GenBank/DDBJ databases">
        <title>Whole Genome Sequence of Listeria newyorkensis.</title>
        <authorList>
            <person name="Frink S."/>
            <person name="Morales C."/>
            <person name="Kiang D."/>
        </authorList>
    </citation>
    <scope>NUCLEOTIDE SEQUENCE [LARGE SCALE GENOMIC DNA]</scope>
    <source>
        <strain evidence="1 2">F1604011-044</strain>
    </source>
</reference>
<evidence type="ECO:0008006" key="3">
    <source>
        <dbReference type="Google" id="ProtNLM"/>
    </source>
</evidence>
<dbReference type="RefSeq" id="WP_103035062.1">
    <property type="nucleotide sequence ID" value="NZ_MPDH01000026.1"/>
</dbReference>
<organism evidence="1 2">
    <name type="scientific">Listeria newyorkensis</name>
    <dbReference type="NCBI Taxonomy" id="1497681"/>
    <lineage>
        <taxon>Bacteria</taxon>
        <taxon>Bacillati</taxon>
        <taxon>Bacillota</taxon>
        <taxon>Bacilli</taxon>
        <taxon>Bacillales</taxon>
        <taxon>Listeriaceae</taxon>
        <taxon>Listeria</taxon>
    </lineage>
</organism>
<evidence type="ECO:0000313" key="1">
    <source>
        <dbReference type="EMBL" id="PNP88213.1"/>
    </source>
</evidence>
<sequence length="157" mass="17751">MGFTVNIGEKAYEVKANFRMVQDVENNLSTIKDGVNNLDGAQLLYMSIQNNSINALVNIIQYGINRNLRPSLNEIEDFLDQKMQSEEDIETMFSLALGCLEESGFFKQARKQMIQQLEGDEKTKEMAEEFKKRGAKGLETISRFSKPAVDTASILTQ</sequence>